<dbReference type="OrthoDB" id="5522043at2"/>
<dbReference type="AlphaFoldDB" id="A0A4Q7KGK4"/>
<feature type="domain" description="MaoC-like" evidence="2">
    <location>
        <begin position="161"/>
        <end position="273"/>
    </location>
</feature>
<dbReference type="GO" id="GO:0004300">
    <property type="term" value="F:enoyl-CoA hydratase activity"/>
    <property type="evidence" value="ECO:0007669"/>
    <property type="project" value="TreeGrafter"/>
</dbReference>
<dbReference type="GO" id="GO:0044594">
    <property type="term" value="F:17-beta-hydroxysteroid dehydrogenase (NAD+) activity"/>
    <property type="evidence" value="ECO:0007669"/>
    <property type="project" value="TreeGrafter"/>
</dbReference>
<dbReference type="Pfam" id="PF01575">
    <property type="entry name" value="MaoC_dehydratas"/>
    <property type="match status" value="1"/>
</dbReference>
<dbReference type="EMBL" id="SGWQ01000009">
    <property type="protein sequence ID" value="RZS34239.1"/>
    <property type="molecule type" value="Genomic_DNA"/>
</dbReference>
<keyword evidence="5" id="KW-1185">Reference proteome</keyword>
<organism evidence="4 5">
    <name type="scientific">Herbihabitans rhizosphaerae</name>
    <dbReference type="NCBI Taxonomy" id="1872711"/>
    <lineage>
        <taxon>Bacteria</taxon>
        <taxon>Bacillati</taxon>
        <taxon>Actinomycetota</taxon>
        <taxon>Actinomycetes</taxon>
        <taxon>Pseudonocardiales</taxon>
        <taxon>Pseudonocardiaceae</taxon>
        <taxon>Herbihabitans</taxon>
    </lineage>
</organism>
<feature type="domain" description="Peroxisomal multifunctional enzyme type 2-like N-terminal" evidence="3">
    <location>
        <begin position="19"/>
        <end position="145"/>
    </location>
</feature>
<comment type="similarity">
    <text evidence="1">Belongs to the enoyl-CoA hydratase/isomerase family.</text>
</comment>
<dbReference type="PANTHER" id="PTHR13078:SF56">
    <property type="entry name" value="PEROXISOMAL MULTIFUNCTIONAL ENZYME TYPE 2"/>
    <property type="match status" value="1"/>
</dbReference>
<dbReference type="PANTHER" id="PTHR13078">
    <property type="entry name" value="PEROXISOMAL MULTIFUNCTIONAL ENZYME TYPE 2-RELATED"/>
    <property type="match status" value="1"/>
</dbReference>
<dbReference type="GO" id="GO:0003857">
    <property type="term" value="F:(3S)-3-hydroxyacyl-CoA dehydrogenase (NAD+) activity"/>
    <property type="evidence" value="ECO:0007669"/>
    <property type="project" value="TreeGrafter"/>
</dbReference>
<dbReference type="InterPro" id="IPR002539">
    <property type="entry name" value="MaoC-like_dom"/>
</dbReference>
<dbReference type="Gene3D" id="3.10.129.10">
    <property type="entry name" value="Hotdog Thioesterase"/>
    <property type="match status" value="1"/>
</dbReference>
<evidence type="ECO:0000313" key="4">
    <source>
        <dbReference type="EMBL" id="RZS34239.1"/>
    </source>
</evidence>
<dbReference type="GO" id="GO:0006635">
    <property type="term" value="P:fatty acid beta-oxidation"/>
    <property type="evidence" value="ECO:0007669"/>
    <property type="project" value="TreeGrafter"/>
</dbReference>
<gene>
    <name evidence="4" type="ORF">EV193_10926</name>
</gene>
<dbReference type="RefSeq" id="WP_130346551.1">
    <property type="nucleotide sequence ID" value="NZ_SGWQ01000009.1"/>
</dbReference>
<evidence type="ECO:0000259" key="3">
    <source>
        <dbReference type="Pfam" id="PF22622"/>
    </source>
</evidence>
<evidence type="ECO:0000256" key="1">
    <source>
        <dbReference type="ARBA" id="ARBA00005254"/>
    </source>
</evidence>
<dbReference type="CDD" id="cd03448">
    <property type="entry name" value="HDE_HSD"/>
    <property type="match status" value="1"/>
</dbReference>
<reference evidence="4 5" key="1">
    <citation type="submission" date="2019-02" db="EMBL/GenBank/DDBJ databases">
        <title>Genomic Encyclopedia of Type Strains, Phase IV (KMG-IV): sequencing the most valuable type-strain genomes for metagenomic binning, comparative biology and taxonomic classification.</title>
        <authorList>
            <person name="Goeker M."/>
        </authorList>
    </citation>
    <scope>NUCLEOTIDE SEQUENCE [LARGE SCALE GENOMIC DNA]</scope>
    <source>
        <strain evidence="4 5">DSM 101727</strain>
    </source>
</reference>
<dbReference type="Proteomes" id="UP000294257">
    <property type="component" value="Unassembled WGS sequence"/>
</dbReference>
<name>A0A4Q7KGK4_9PSEU</name>
<dbReference type="Pfam" id="PF22622">
    <property type="entry name" value="MFE-2_hydrat-2_N"/>
    <property type="match status" value="1"/>
</dbReference>
<comment type="caution">
    <text evidence="4">The sequence shown here is derived from an EMBL/GenBank/DDBJ whole genome shotgun (WGS) entry which is preliminary data.</text>
</comment>
<protein>
    <submittedName>
        <fullName evidence="4">MaoC dehydratase-like protein</fullName>
    </submittedName>
</protein>
<evidence type="ECO:0000259" key="2">
    <source>
        <dbReference type="Pfam" id="PF01575"/>
    </source>
</evidence>
<dbReference type="InterPro" id="IPR054357">
    <property type="entry name" value="MFE-2_N"/>
</dbReference>
<accession>A0A4Q7KGK4</accession>
<proteinExistence type="inferred from homology"/>
<dbReference type="SUPFAM" id="SSF54637">
    <property type="entry name" value="Thioesterase/thiol ester dehydrase-isomerase"/>
    <property type="match status" value="2"/>
</dbReference>
<evidence type="ECO:0000313" key="5">
    <source>
        <dbReference type="Proteomes" id="UP000294257"/>
    </source>
</evidence>
<dbReference type="InterPro" id="IPR029069">
    <property type="entry name" value="HotDog_dom_sf"/>
</dbReference>
<sequence>MGLDHNIIGQTEGPWTASWTADDALLYAVGIGAGQQDPTAELAFTTENTADVTQQVLPTFGIPLVQFGGPPRQWGDFDPALLVHAEQALALHRPIPPAGTVKVRRTVTEIEDKGKGALVAIEYTADDAESGEHLLSTRTSVFIKGEGGFGGERKASHKWTAPEREPDVVARFPTAVNQALVYRLTGDRNPLHSDPAFAARGGFERPILHGLATYGITARLLINELTGGDVSRVSGMDGRFTKPVLPGAELIVHAWLTERGALFQTRDGDGDVVLDRGAFFVK</sequence>